<evidence type="ECO:0000256" key="1">
    <source>
        <dbReference type="SAM" id="Phobius"/>
    </source>
</evidence>
<feature type="transmembrane region" description="Helical" evidence="1">
    <location>
        <begin position="7"/>
        <end position="24"/>
    </location>
</feature>
<dbReference type="STRING" id="1121409.SAMN02745124_00761"/>
<organism evidence="2 3">
    <name type="scientific">Desulfofustis glycolicus DSM 9705</name>
    <dbReference type="NCBI Taxonomy" id="1121409"/>
    <lineage>
        <taxon>Bacteria</taxon>
        <taxon>Pseudomonadati</taxon>
        <taxon>Thermodesulfobacteriota</taxon>
        <taxon>Desulfobulbia</taxon>
        <taxon>Desulfobulbales</taxon>
        <taxon>Desulfocapsaceae</taxon>
        <taxon>Desulfofustis</taxon>
    </lineage>
</organism>
<feature type="transmembrane region" description="Helical" evidence="1">
    <location>
        <begin position="30"/>
        <end position="48"/>
    </location>
</feature>
<keyword evidence="1" id="KW-0812">Transmembrane</keyword>
<dbReference type="Proteomes" id="UP000184139">
    <property type="component" value="Unassembled WGS sequence"/>
</dbReference>
<reference evidence="2 3" key="1">
    <citation type="submission" date="2016-11" db="EMBL/GenBank/DDBJ databases">
        <authorList>
            <person name="Jaros S."/>
            <person name="Januszkiewicz K."/>
            <person name="Wedrychowicz H."/>
        </authorList>
    </citation>
    <scope>NUCLEOTIDE SEQUENCE [LARGE SCALE GENOMIC DNA]</scope>
    <source>
        <strain evidence="2 3">DSM 9705</strain>
    </source>
</reference>
<evidence type="ECO:0000313" key="3">
    <source>
        <dbReference type="Proteomes" id="UP000184139"/>
    </source>
</evidence>
<dbReference type="AlphaFoldDB" id="A0A1M5TJZ2"/>
<protein>
    <submittedName>
        <fullName evidence="2">Uncharacterized protein</fullName>
    </submittedName>
</protein>
<keyword evidence="3" id="KW-1185">Reference proteome</keyword>
<gene>
    <name evidence="2" type="ORF">SAMN02745124_00761</name>
</gene>
<evidence type="ECO:0000313" key="2">
    <source>
        <dbReference type="EMBL" id="SHH50998.1"/>
    </source>
</evidence>
<keyword evidence="1" id="KW-1133">Transmembrane helix</keyword>
<keyword evidence="1" id="KW-0472">Membrane</keyword>
<accession>A0A1M5TJZ2</accession>
<dbReference type="EMBL" id="FQXS01000003">
    <property type="protein sequence ID" value="SHH50998.1"/>
    <property type="molecule type" value="Genomic_DNA"/>
</dbReference>
<name>A0A1M5TJZ2_9BACT</name>
<dbReference type="RefSeq" id="WP_073373500.1">
    <property type="nucleotide sequence ID" value="NZ_FQXS01000003.1"/>
</dbReference>
<proteinExistence type="predicted"/>
<sequence length="72" mass="7713">MKAVLTAPALFIILAVLLLCAFFLPDLLGPIAGTGISAVIVLLALLVYQRWCRQDEAATADDQEAKKDKPST</sequence>